<evidence type="ECO:0000313" key="10">
    <source>
        <dbReference type="Proteomes" id="UP001369736"/>
    </source>
</evidence>
<dbReference type="PANTHER" id="PTHR30576:SF10">
    <property type="entry name" value="SLL5057 PROTEIN"/>
    <property type="match status" value="1"/>
</dbReference>
<protein>
    <submittedName>
        <fullName evidence="9">Sugar transferase</fullName>
        <ecNumber evidence="9">2.7.8.-</ecNumber>
    </submittedName>
</protein>
<keyword evidence="10" id="KW-1185">Reference proteome</keyword>
<accession>A0ABU8M534</accession>
<evidence type="ECO:0000313" key="9">
    <source>
        <dbReference type="EMBL" id="MEJ2862442.1"/>
    </source>
</evidence>
<dbReference type="PANTHER" id="PTHR30576">
    <property type="entry name" value="COLANIC BIOSYNTHESIS UDP-GLUCOSE LIPID CARRIER TRANSFERASE"/>
    <property type="match status" value="1"/>
</dbReference>
<dbReference type="EC" id="2.7.8.-" evidence="9"/>
<dbReference type="Pfam" id="PF02397">
    <property type="entry name" value="Bac_transf"/>
    <property type="match status" value="1"/>
</dbReference>
<feature type="domain" description="Bacterial sugar transferase" evidence="8">
    <location>
        <begin position="294"/>
        <end position="484"/>
    </location>
</feature>
<dbReference type="Proteomes" id="UP001369736">
    <property type="component" value="Unassembled WGS sequence"/>
</dbReference>
<gene>
    <name evidence="9" type="ORF">WCD58_14820</name>
</gene>
<dbReference type="RefSeq" id="WP_337703816.1">
    <property type="nucleotide sequence ID" value="NZ_JBBEGM010000005.1"/>
</dbReference>
<dbReference type="NCBIfam" id="TIGR03025">
    <property type="entry name" value="EPS_sugtrans"/>
    <property type="match status" value="1"/>
</dbReference>
<evidence type="ECO:0000256" key="2">
    <source>
        <dbReference type="ARBA" id="ARBA00006464"/>
    </source>
</evidence>
<feature type="transmembrane region" description="Helical" evidence="7">
    <location>
        <begin position="127"/>
        <end position="145"/>
    </location>
</feature>
<dbReference type="Pfam" id="PF13727">
    <property type="entry name" value="CoA_binding_3"/>
    <property type="match status" value="1"/>
</dbReference>
<feature type="transmembrane region" description="Helical" evidence="7">
    <location>
        <begin position="66"/>
        <end position="89"/>
    </location>
</feature>
<evidence type="ECO:0000256" key="7">
    <source>
        <dbReference type="SAM" id="Phobius"/>
    </source>
</evidence>
<sequence>MSSVQLVDLGALPAEPVPGSARATRDRRRFRLQVVAADLALVAVVVVVVAIVRIDIGPSRWSTPDAVVSASVIALLVIVALLLFGCWDVRVLARGAAEAEYVRILRAIAACAVAASLLALATKDSTLRPWVFVVLPLLAVLLLASRRLQRARLHRARRRGRHHARVLAVGPALIVGAMVERSRRAPEHGWLVVAACASDGGTGLAGVPVVGGLDDVVDAAQQHSVDVVAVGPGASEPRTLHRLAWALEGSGRELVVDPGLMEVSGPRLRMEVMDGLPLLRVGEPRWRGPARWFKTATDRLLALVAVTVLAPLIAVVAVAVRADGGPVLYRQVRVGRDGVPFEMLKFRSMAVDADRRVGDLMDERDGAHDGAGPLFKLRLDPRITPVGRVLRRYSLDELPQLFNVLGGSMSLVGPRPPLPSEVDGYADDVRRRLVVRPGMTGLWQVSGRSDLTWEESVRLDLRYVENWSHSLDLSILGRTVRAVLGGRGAY</sequence>
<keyword evidence="5 7" id="KW-1133">Transmembrane helix</keyword>
<dbReference type="EMBL" id="JBBEGM010000005">
    <property type="protein sequence ID" value="MEJ2862442.1"/>
    <property type="molecule type" value="Genomic_DNA"/>
</dbReference>
<comment type="caution">
    <text evidence="9">The sequence shown here is derived from an EMBL/GenBank/DDBJ whole genome shotgun (WGS) entry which is preliminary data.</text>
</comment>
<reference evidence="9 10" key="1">
    <citation type="submission" date="2024-03" db="EMBL/GenBank/DDBJ databases">
        <title>Actinomycetospora sp. OC33-EN07, a novel actinomycete isolated from wild orchid (Aerides multiflora).</title>
        <authorList>
            <person name="Suriyachadkun C."/>
        </authorList>
    </citation>
    <scope>NUCLEOTIDE SEQUENCE [LARGE SCALE GENOMIC DNA]</scope>
    <source>
        <strain evidence="9 10">OC33-EN07</strain>
    </source>
</reference>
<evidence type="ECO:0000259" key="8">
    <source>
        <dbReference type="Pfam" id="PF02397"/>
    </source>
</evidence>
<comment type="similarity">
    <text evidence="2">Belongs to the bacterial sugar transferase family.</text>
</comment>
<evidence type="ECO:0000256" key="6">
    <source>
        <dbReference type="ARBA" id="ARBA00023136"/>
    </source>
</evidence>
<feature type="transmembrane region" description="Helical" evidence="7">
    <location>
        <begin position="300"/>
        <end position="320"/>
    </location>
</feature>
<dbReference type="GO" id="GO:0016740">
    <property type="term" value="F:transferase activity"/>
    <property type="evidence" value="ECO:0007669"/>
    <property type="project" value="UniProtKB-KW"/>
</dbReference>
<evidence type="ECO:0000256" key="3">
    <source>
        <dbReference type="ARBA" id="ARBA00022679"/>
    </source>
</evidence>
<keyword evidence="3 9" id="KW-0808">Transferase</keyword>
<proteinExistence type="inferred from homology"/>
<feature type="transmembrane region" description="Helical" evidence="7">
    <location>
        <begin position="32"/>
        <end position="54"/>
    </location>
</feature>
<evidence type="ECO:0000256" key="5">
    <source>
        <dbReference type="ARBA" id="ARBA00022989"/>
    </source>
</evidence>
<evidence type="ECO:0000256" key="1">
    <source>
        <dbReference type="ARBA" id="ARBA00004141"/>
    </source>
</evidence>
<name>A0ABU8M534_9PSEU</name>
<keyword evidence="6 7" id="KW-0472">Membrane</keyword>
<feature type="transmembrane region" description="Helical" evidence="7">
    <location>
        <begin position="101"/>
        <end position="121"/>
    </location>
</feature>
<dbReference type="InterPro" id="IPR003362">
    <property type="entry name" value="Bact_transf"/>
</dbReference>
<organism evidence="9 10">
    <name type="scientific">Actinomycetospora flava</name>
    <dbReference type="NCBI Taxonomy" id="3129232"/>
    <lineage>
        <taxon>Bacteria</taxon>
        <taxon>Bacillati</taxon>
        <taxon>Actinomycetota</taxon>
        <taxon>Actinomycetes</taxon>
        <taxon>Pseudonocardiales</taxon>
        <taxon>Pseudonocardiaceae</taxon>
        <taxon>Actinomycetospora</taxon>
    </lineage>
</organism>
<dbReference type="InterPro" id="IPR017475">
    <property type="entry name" value="EPS_sugar_tfrase"/>
</dbReference>
<comment type="subcellular location">
    <subcellularLocation>
        <location evidence="1">Membrane</location>
        <topology evidence="1">Multi-pass membrane protein</topology>
    </subcellularLocation>
</comment>
<keyword evidence="4 7" id="KW-0812">Transmembrane</keyword>
<evidence type="ECO:0000256" key="4">
    <source>
        <dbReference type="ARBA" id="ARBA00022692"/>
    </source>
</evidence>